<comment type="caution">
    <text evidence="2">The sequence shown here is derived from an EMBL/GenBank/DDBJ whole genome shotgun (WGS) entry which is preliminary data.</text>
</comment>
<dbReference type="InterPro" id="IPR008407">
    <property type="entry name" value="Brnchd-chn_aa_trnsp_AzlD"/>
</dbReference>
<gene>
    <name evidence="2" type="ORF">Q4490_11555</name>
    <name evidence="3" type="ORF">Q8W30_11595</name>
</gene>
<feature type="transmembrane region" description="Helical" evidence="1">
    <location>
        <begin position="6"/>
        <end position="26"/>
    </location>
</feature>
<reference evidence="2" key="1">
    <citation type="submission" date="2023-07" db="EMBL/GenBank/DDBJ databases">
        <title>Genome content predicts the carbon catabolic preferences of heterotrophic bacteria.</title>
        <authorList>
            <person name="Gralka M."/>
        </authorList>
    </citation>
    <scope>NUCLEOTIDE SEQUENCE</scope>
    <source>
        <strain evidence="3">5G01</strain>
        <strain evidence="2">I2M16</strain>
    </source>
</reference>
<dbReference type="Pfam" id="PF05437">
    <property type="entry name" value="AzlD"/>
    <property type="match status" value="1"/>
</dbReference>
<evidence type="ECO:0000256" key="1">
    <source>
        <dbReference type="SAM" id="Phobius"/>
    </source>
</evidence>
<dbReference type="AlphaFoldDB" id="A0AAW7XKN8"/>
<evidence type="ECO:0000313" key="3">
    <source>
        <dbReference type="EMBL" id="MDP2523216.1"/>
    </source>
</evidence>
<keyword evidence="1" id="KW-0812">Transmembrane</keyword>
<dbReference type="Proteomes" id="UP001169862">
    <property type="component" value="Unassembled WGS sequence"/>
</dbReference>
<evidence type="ECO:0000313" key="4">
    <source>
        <dbReference type="Proteomes" id="UP001169862"/>
    </source>
</evidence>
<dbReference type="Proteomes" id="UP001177341">
    <property type="component" value="Unassembled WGS sequence"/>
</dbReference>
<keyword evidence="1" id="KW-1133">Transmembrane helix</keyword>
<keyword evidence="5" id="KW-1185">Reference proteome</keyword>
<name>A0AAW7XKN8_9GAMM</name>
<accession>A0AAW7XKN8</accession>
<dbReference type="EMBL" id="JAUYVO010000007">
    <property type="protein sequence ID" value="MDP2523216.1"/>
    <property type="molecule type" value="Genomic_DNA"/>
</dbReference>
<dbReference type="RefSeq" id="WP_249263626.1">
    <property type="nucleotide sequence ID" value="NZ_CAXPFL010000003.1"/>
</dbReference>
<evidence type="ECO:0000313" key="2">
    <source>
        <dbReference type="EMBL" id="MDO6454197.1"/>
    </source>
</evidence>
<sequence length="107" mass="11900">MTNELFLIIGMFIATFSTRFVLFAMADRIQFPSWLSQALGYVPPVVLTAIIIPAVVMPKGEVWLDWDNAWLIAAVVAALTSLISRNLLITIVTGMFIFLLVRLVQSS</sequence>
<organism evidence="2 4">
    <name type="scientific">Neptunomonas phycophila</name>
    <dbReference type="NCBI Taxonomy" id="1572645"/>
    <lineage>
        <taxon>Bacteria</taxon>
        <taxon>Pseudomonadati</taxon>
        <taxon>Pseudomonadota</taxon>
        <taxon>Gammaproteobacteria</taxon>
        <taxon>Oceanospirillales</taxon>
        <taxon>Oceanospirillaceae</taxon>
        <taxon>Neptunomonas</taxon>
    </lineage>
</organism>
<keyword evidence="1" id="KW-0472">Membrane</keyword>
<dbReference type="EMBL" id="JAUOPG010000007">
    <property type="protein sequence ID" value="MDO6454197.1"/>
    <property type="molecule type" value="Genomic_DNA"/>
</dbReference>
<protein>
    <submittedName>
        <fullName evidence="2">AzlD domain-containing protein</fullName>
    </submittedName>
</protein>
<evidence type="ECO:0000313" key="5">
    <source>
        <dbReference type="Proteomes" id="UP001177341"/>
    </source>
</evidence>
<feature type="transmembrane region" description="Helical" evidence="1">
    <location>
        <begin position="38"/>
        <end position="57"/>
    </location>
</feature>
<feature type="transmembrane region" description="Helical" evidence="1">
    <location>
        <begin position="69"/>
        <end position="101"/>
    </location>
</feature>
<proteinExistence type="predicted"/>